<dbReference type="InterPro" id="IPR001320">
    <property type="entry name" value="Iontro_rcpt_C"/>
</dbReference>
<dbReference type="InterPro" id="IPR009057">
    <property type="entry name" value="Homeodomain-like_sf"/>
</dbReference>
<evidence type="ECO:0000256" key="4">
    <source>
        <dbReference type="ARBA" id="ARBA00022448"/>
    </source>
</evidence>
<feature type="transmembrane region" description="Helical" evidence="14">
    <location>
        <begin position="337"/>
        <end position="360"/>
    </location>
</feature>
<dbReference type="PANTHER" id="PTHR42643:SF24">
    <property type="entry name" value="IONOTROPIC RECEPTOR 60A"/>
    <property type="match status" value="1"/>
</dbReference>
<dbReference type="InterPro" id="IPR055247">
    <property type="entry name" value="InsJ-like_HTH"/>
</dbReference>
<evidence type="ECO:0000256" key="11">
    <source>
        <dbReference type="ARBA" id="ARBA00023180"/>
    </source>
</evidence>
<feature type="transmembrane region" description="Helical" evidence="14">
    <location>
        <begin position="1157"/>
        <end position="1181"/>
    </location>
</feature>
<evidence type="ECO:0000313" key="19">
    <source>
        <dbReference type="EMBL" id="KAK8384673.1"/>
    </source>
</evidence>
<feature type="transmembrane region" description="Helical" evidence="14">
    <location>
        <begin position="1538"/>
        <end position="1557"/>
    </location>
</feature>
<dbReference type="Pfam" id="PF10613">
    <property type="entry name" value="Lig_chan-Glu_bd"/>
    <property type="match status" value="2"/>
</dbReference>
<protein>
    <submittedName>
        <fullName evidence="19">Uncharacterized protein</fullName>
    </submittedName>
</protein>
<reference evidence="19 20" key="1">
    <citation type="submission" date="2023-03" db="EMBL/GenBank/DDBJ databases">
        <title>High-quality genome of Scylla paramamosain provides insights in environmental adaptation.</title>
        <authorList>
            <person name="Zhang L."/>
        </authorList>
    </citation>
    <scope>NUCLEOTIDE SEQUENCE [LARGE SCALE GENOMIC DNA]</scope>
    <source>
        <strain evidence="19">LZ_2023a</strain>
        <tissue evidence="19">Muscle</tissue>
    </source>
</reference>
<evidence type="ECO:0000256" key="13">
    <source>
        <dbReference type="ARBA" id="ARBA00023303"/>
    </source>
</evidence>
<feature type="signal peptide" evidence="15">
    <location>
        <begin position="1"/>
        <end position="17"/>
    </location>
</feature>
<dbReference type="EMBL" id="JARAKH010000034">
    <property type="protein sequence ID" value="KAK8384673.1"/>
    <property type="molecule type" value="Genomic_DNA"/>
</dbReference>
<keyword evidence="9 14" id="KW-0472">Membrane</keyword>
<evidence type="ECO:0000256" key="8">
    <source>
        <dbReference type="ARBA" id="ARBA00023065"/>
    </source>
</evidence>
<dbReference type="SUPFAM" id="SSF46689">
    <property type="entry name" value="Homeodomain-like"/>
    <property type="match status" value="1"/>
</dbReference>
<feature type="chain" id="PRO_5043866881" evidence="15">
    <location>
        <begin position="18"/>
        <end position="1558"/>
    </location>
</feature>
<keyword evidence="20" id="KW-1185">Reference proteome</keyword>
<feature type="domain" description="Insertion element IS150 protein InsJ-like helix-turn-helix" evidence="18">
    <location>
        <begin position="807"/>
        <end position="852"/>
    </location>
</feature>
<evidence type="ECO:0000259" key="18">
    <source>
        <dbReference type="Pfam" id="PF13518"/>
    </source>
</evidence>
<dbReference type="Pfam" id="PF13518">
    <property type="entry name" value="HTH_28"/>
    <property type="match status" value="1"/>
</dbReference>
<dbReference type="GO" id="GO:0005634">
    <property type="term" value="C:nucleus"/>
    <property type="evidence" value="ECO:0007669"/>
    <property type="project" value="UniProtKB-SubCell"/>
</dbReference>
<feature type="domain" description="Ionotropic glutamate receptor L-glutamate and glycine-binding" evidence="17">
    <location>
        <begin position="243"/>
        <end position="324"/>
    </location>
</feature>
<evidence type="ECO:0000259" key="16">
    <source>
        <dbReference type="Pfam" id="PF00060"/>
    </source>
</evidence>
<name>A0AAW0TAL8_SCYPA</name>
<keyword evidence="13" id="KW-0407">Ion channel</keyword>
<keyword evidence="15" id="KW-0732">Signal</keyword>
<evidence type="ECO:0000256" key="14">
    <source>
        <dbReference type="SAM" id="Phobius"/>
    </source>
</evidence>
<comment type="similarity">
    <text evidence="3">Belongs to the glutamate-gated ion channel (TC 1.A.10.1) family.</text>
</comment>
<feature type="transmembrane region" description="Helical" evidence="14">
    <location>
        <begin position="625"/>
        <end position="648"/>
    </location>
</feature>
<keyword evidence="8" id="KW-0406">Ion transport</keyword>
<evidence type="ECO:0000256" key="6">
    <source>
        <dbReference type="ARBA" id="ARBA00022692"/>
    </source>
</evidence>
<dbReference type="Gene3D" id="1.10.287.70">
    <property type="match status" value="2"/>
</dbReference>
<dbReference type="InterPro" id="IPR036388">
    <property type="entry name" value="WH-like_DNA-bd_sf"/>
</dbReference>
<feature type="domain" description="Ionotropic glutamate receptor L-glutamate and glycine-binding" evidence="17">
    <location>
        <begin position="1056"/>
        <end position="1135"/>
    </location>
</feature>
<keyword evidence="6 14" id="KW-0812">Transmembrane</keyword>
<evidence type="ECO:0000256" key="1">
    <source>
        <dbReference type="ARBA" id="ARBA00004123"/>
    </source>
</evidence>
<dbReference type="GO" id="GO:0050906">
    <property type="term" value="P:detection of stimulus involved in sensory perception"/>
    <property type="evidence" value="ECO:0007669"/>
    <property type="project" value="UniProtKB-ARBA"/>
</dbReference>
<comment type="caution">
    <text evidence="19">The sequence shown here is derived from an EMBL/GenBank/DDBJ whole genome shotgun (WGS) entry which is preliminary data.</text>
</comment>
<gene>
    <name evidence="19" type="ORF">O3P69_014326</name>
</gene>
<evidence type="ECO:0000256" key="9">
    <source>
        <dbReference type="ARBA" id="ARBA00023136"/>
    </source>
</evidence>
<organism evidence="19 20">
    <name type="scientific">Scylla paramamosain</name>
    <name type="common">Mud crab</name>
    <dbReference type="NCBI Taxonomy" id="85552"/>
    <lineage>
        <taxon>Eukaryota</taxon>
        <taxon>Metazoa</taxon>
        <taxon>Ecdysozoa</taxon>
        <taxon>Arthropoda</taxon>
        <taxon>Crustacea</taxon>
        <taxon>Multicrustacea</taxon>
        <taxon>Malacostraca</taxon>
        <taxon>Eumalacostraca</taxon>
        <taxon>Eucarida</taxon>
        <taxon>Decapoda</taxon>
        <taxon>Pleocyemata</taxon>
        <taxon>Brachyura</taxon>
        <taxon>Eubrachyura</taxon>
        <taxon>Portunoidea</taxon>
        <taxon>Portunidae</taxon>
        <taxon>Portuninae</taxon>
        <taxon>Scylla</taxon>
    </lineage>
</organism>
<evidence type="ECO:0000256" key="7">
    <source>
        <dbReference type="ARBA" id="ARBA00022989"/>
    </source>
</evidence>
<feature type="domain" description="Ionotropic glutamate receptor C-terminal" evidence="16">
    <location>
        <begin position="440"/>
        <end position="636"/>
    </location>
</feature>
<keyword evidence="12" id="KW-1071">Ligand-gated ion channel</keyword>
<evidence type="ECO:0000256" key="10">
    <source>
        <dbReference type="ARBA" id="ARBA00023170"/>
    </source>
</evidence>
<dbReference type="GO" id="GO:0005886">
    <property type="term" value="C:plasma membrane"/>
    <property type="evidence" value="ECO:0007669"/>
    <property type="project" value="UniProtKB-SubCell"/>
</dbReference>
<comment type="subcellular location">
    <subcellularLocation>
        <location evidence="2">Cell membrane</location>
        <topology evidence="2">Multi-pass membrane protein</topology>
    </subcellularLocation>
    <subcellularLocation>
        <location evidence="1">Nucleus</location>
    </subcellularLocation>
</comment>
<keyword evidence="10" id="KW-0675">Receptor</keyword>
<evidence type="ECO:0000256" key="2">
    <source>
        <dbReference type="ARBA" id="ARBA00004651"/>
    </source>
</evidence>
<dbReference type="SUPFAM" id="SSF53850">
    <property type="entry name" value="Periplasmic binding protein-like II"/>
    <property type="match status" value="2"/>
</dbReference>
<dbReference type="InterPro" id="IPR052192">
    <property type="entry name" value="Insect_Ionotropic_Sensory_Rcpt"/>
</dbReference>
<evidence type="ECO:0000313" key="20">
    <source>
        <dbReference type="Proteomes" id="UP001487740"/>
    </source>
</evidence>
<accession>A0AAW0TAL8</accession>
<feature type="transmembrane region" description="Helical" evidence="14">
    <location>
        <begin position="1202"/>
        <end position="1223"/>
    </location>
</feature>
<evidence type="ECO:0000259" key="17">
    <source>
        <dbReference type="Pfam" id="PF10613"/>
    </source>
</evidence>
<evidence type="ECO:0000256" key="5">
    <source>
        <dbReference type="ARBA" id="ARBA00022475"/>
    </source>
</evidence>
<dbReference type="InterPro" id="IPR019594">
    <property type="entry name" value="Glu/Gly-bd"/>
</dbReference>
<keyword evidence="7 14" id="KW-1133">Transmembrane helix</keyword>
<dbReference type="Proteomes" id="UP001487740">
    <property type="component" value="Unassembled WGS sequence"/>
</dbReference>
<evidence type="ECO:0000256" key="12">
    <source>
        <dbReference type="ARBA" id="ARBA00023286"/>
    </source>
</evidence>
<sequence length="1558" mass="172168">MVAVALLTWLFFLNTQSLRSAALLRQSSESTAPEALAAVQGVWASQRQYQCPALLLSDNPSQVALTFVKEAEEKLSPRGIAVFLAAPQHTQGNGTLVYLKGTIDKVRQMGEAWHCLLVVVVSDDPAFLAAFGHLSLRRHALRWSTRVLVLTRLPLSYLGGLHGLLSNRNAMLLLAHRGQKTTRVASWSASKTWTQTLQSQFFPDKFFVFTSAPTLTVAVELMPHHSLTWVDDPLAKEGRRLVYTGALDKSVTYLAKAMNFTHRYVLSPDRTFGTIMPDGSWTGMMGMVVREEVDFGGVPFMLSPARAAAGDYTAVIWTGNVMILGGLGGLKIDPWGFLLPLTPIVWAAALTALLSVLALLEIFSFSLSSKTLHRGAFSPVRVLLQQGETSGTVLGPSCLGLPCVLKVTVLSGSSSRALMKTNSASLTLNADVVWPVEWWWWERLVLGLWMLTTLVLTRSYAGNLMSLLAVRYVPQPFQTLRDVLDHPSVAMIWQKYSKNEEFLRGVQSGMFREVADLEEKGRLKFHTQTQFSKSLDTLVRAGDHVLVEIDSRCDFYLSRDGFLPFSSSIISQKTNPIIQGLSPRVMALTESGLFTYWAEDVANFTRCNNVPKKVAFSTTLSFTNLWGVFALLAGGLTAGLVVWCLELLNLPAKKSSWKTLRAYVIQFTVIFSASKVMDAKSEPRSNSQFNFRELDPDIVISTLVKSTQPVVHSTPSQFNAWSTQSYGHLDPGQFNFDQLNLGQLNRRSMNKKVAHDFASSSLARHLSQCTPTSASRPRARCREPEWSGRAVPVTMTRAPFQPTDLSERAKFISMWFSGKSIRAIARETGVSPSTVCKWINRRKKEGILYNRPQLHSRTRVSLFSIATESTAPEALAAVQGVWASQRQHQCPALLLSDNPSQVALTFVKEAEEKLSPRGIAVFLAAPQHTQGNGTLVYLKGTIDKVRQMGEAWHCLLVVVVSDDPAFLAAFGHLSLRRHALRWSTRVLVLTRLPLTHLGGLHGLLSNRNAMLLLVHRGQKKRFASAPTLTVAVELMPHHSLTWVDDPLAKEGRRLVYTGALDKSVTYLAKAMNFTHRYVLSPDRTFGTIMPDGSWTGMMGMVVREEVDFGGVPFMLSPARAAAGDYTAAIGTGKVMILGGLGGLKIDPWGFLLPLTPIVWASALTALLSVLALLEILSLSLSSETLHRGAFSPVRILLQQGETSWTVLGPACLGLPCILTISVLSGSSSRALMKTNSASLTPNADVVWPAEWWWWERLVLGLWMLTTLVLTRSYAGNLMSLLAVRYVPQPFQTLRDVLDHPSVAMIWQKYSKNEEFLRGVQSGMFREVADMEKKGRLKFHTQTQFSKSLDTLVRAGDHVLVEIYSRCDFYLSRDGFLPFSSSIISQKTNPIIQGLSPRVMALTESGILTYWVQDVANFTRCNNVPKKVAFSTTLSFTNLWGVFALLAGGLTAGLVVWCLELLNLPAKKSSWKTLRAYVIQFTVIFSASKVMDAKPEPRSNRVMSLKESGLLKYWAQDVPNFTRCNNVPKTVALSTTLSISNLWGVFVLLASGLAGGLVS</sequence>
<dbReference type="Gene3D" id="3.40.190.10">
    <property type="entry name" value="Periplasmic binding protein-like II"/>
    <property type="match status" value="2"/>
</dbReference>
<evidence type="ECO:0000256" key="15">
    <source>
        <dbReference type="SAM" id="SignalP"/>
    </source>
</evidence>
<feature type="domain" description="Ionotropic glutamate receptor C-terminal" evidence="16">
    <location>
        <begin position="1253"/>
        <end position="1449"/>
    </location>
</feature>
<keyword evidence="5" id="KW-1003">Cell membrane</keyword>
<feature type="transmembrane region" description="Helical" evidence="14">
    <location>
        <begin position="1438"/>
        <end position="1461"/>
    </location>
</feature>
<feature type="transmembrane region" description="Helical" evidence="14">
    <location>
        <begin position="312"/>
        <end position="330"/>
    </location>
</feature>
<evidence type="ECO:0000256" key="3">
    <source>
        <dbReference type="ARBA" id="ARBA00008685"/>
    </source>
</evidence>
<dbReference type="Gene3D" id="1.10.10.10">
    <property type="entry name" value="Winged helix-like DNA-binding domain superfamily/Winged helix DNA-binding domain"/>
    <property type="match status" value="1"/>
</dbReference>
<proteinExistence type="inferred from homology"/>
<keyword evidence="11" id="KW-0325">Glycoprotein</keyword>
<keyword evidence="4" id="KW-0813">Transport</keyword>
<dbReference type="PANTHER" id="PTHR42643">
    <property type="entry name" value="IONOTROPIC RECEPTOR 20A-RELATED"/>
    <property type="match status" value="1"/>
</dbReference>
<dbReference type="Pfam" id="PF00060">
    <property type="entry name" value="Lig_chan"/>
    <property type="match status" value="2"/>
</dbReference>
<dbReference type="GO" id="GO:0015276">
    <property type="term" value="F:ligand-gated monoatomic ion channel activity"/>
    <property type="evidence" value="ECO:0007669"/>
    <property type="project" value="InterPro"/>
</dbReference>